<dbReference type="InterPro" id="IPR002765">
    <property type="entry name" value="UPF0145_YbjQ-like"/>
</dbReference>
<reference evidence="3" key="1">
    <citation type="journal article" date="2019" name="Int. J. Syst. Evol. Microbiol.">
        <title>The Global Catalogue of Microorganisms (GCM) 10K type strain sequencing project: providing services to taxonomists for standard genome sequencing and annotation.</title>
        <authorList>
            <consortium name="The Broad Institute Genomics Platform"/>
            <consortium name="The Broad Institute Genome Sequencing Center for Infectious Disease"/>
            <person name="Wu L."/>
            <person name="Ma J."/>
        </authorList>
    </citation>
    <scope>NUCLEOTIDE SEQUENCE [LARGE SCALE GENOMIC DNA]</scope>
    <source>
        <strain evidence="3">JCM 17329</strain>
    </source>
</reference>
<dbReference type="EMBL" id="BAABDS010000051">
    <property type="protein sequence ID" value="GAA3722076.1"/>
    <property type="molecule type" value="Genomic_DNA"/>
</dbReference>
<evidence type="ECO:0008006" key="4">
    <source>
        <dbReference type="Google" id="ProtNLM"/>
    </source>
</evidence>
<comment type="caution">
    <text evidence="2">The sequence shown here is derived from an EMBL/GenBank/DDBJ whole genome shotgun (WGS) entry which is preliminary data.</text>
</comment>
<dbReference type="Gene3D" id="3.30.110.70">
    <property type="entry name" value="Hypothetical protein apc22750. Chain B"/>
    <property type="match status" value="1"/>
</dbReference>
<dbReference type="Pfam" id="PF01906">
    <property type="entry name" value="YbjQ_1"/>
    <property type="match status" value="1"/>
</dbReference>
<dbReference type="Proteomes" id="UP001501479">
    <property type="component" value="Unassembled WGS sequence"/>
</dbReference>
<name>A0ABP7EPM8_9GAMM</name>
<dbReference type="PROSITE" id="PS51257">
    <property type="entry name" value="PROKAR_LIPOPROTEIN"/>
    <property type="match status" value="1"/>
</dbReference>
<evidence type="ECO:0000313" key="2">
    <source>
        <dbReference type="EMBL" id="GAA3722076.1"/>
    </source>
</evidence>
<accession>A0ABP7EPM8</accession>
<protein>
    <recommendedName>
        <fullName evidence="4">Heavy metal-binding domain-containing protein</fullName>
    </recommendedName>
</protein>
<sequence>MKLNKIGFLVLTIGLSTISGCSTYRTSSNIPSQTASAIDKTSQVIISEGDIKDRNYEEIGPIEVSVKKLTVFHKDPTKEQANEALIEKARMVGANAVVNVSYKSGVGLTTWGYMDAKGTGVKIVE</sequence>
<comment type="similarity">
    <text evidence="1">Belongs to the UPF0145 family.</text>
</comment>
<keyword evidence="3" id="KW-1185">Reference proteome</keyword>
<organism evidence="2 3">
    <name type="scientific">Oceanisphaera sediminis</name>
    <dbReference type="NCBI Taxonomy" id="981381"/>
    <lineage>
        <taxon>Bacteria</taxon>
        <taxon>Pseudomonadati</taxon>
        <taxon>Pseudomonadota</taxon>
        <taxon>Gammaproteobacteria</taxon>
        <taxon>Aeromonadales</taxon>
        <taxon>Aeromonadaceae</taxon>
        <taxon>Oceanisphaera</taxon>
    </lineage>
</organism>
<dbReference type="RefSeq" id="WP_344965912.1">
    <property type="nucleotide sequence ID" value="NZ_BAABDS010000051.1"/>
</dbReference>
<evidence type="ECO:0000256" key="1">
    <source>
        <dbReference type="ARBA" id="ARBA00010751"/>
    </source>
</evidence>
<dbReference type="SUPFAM" id="SSF117782">
    <property type="entry name" value="YbjQ-like"/>
    <property type="match status" value="1"/>
</dbReference>
<gene>
    <name evidence="2" type="ORF">GCM10022421_33390</name>
</gene>
<dbReference type="InterPro" id="IPR035439">
    <property type="entry name" value="UPF0145_dom_sf"/>
</dbReference>
<proteinExistence type="inferred from homology"/>
<evidence type="ECO:0000313" key="3">
    <source>
        <dbReference type="Proteomes" id="UP001501479"/>
    </source>
</evidence>